<evidence type="ECO:0000313" key="7">
    <source>
        <dbReference type="EMBL" id="SDR81834.1"/>
    </source>
</evidence>
<dbReference type="STRING" id="546871.SAMN04488543_0547"/>
<keyword evidence="8" id="KW-1185">Reference proteome</keyword>
<organism evidence="7 8">
    <name type="scientific">Friedmanniella luteola</name>
    <dbReference type="NCBI Taxonomy" id="546871"/>
    <lineage>
        <taxon>Bacteria</taxon>
        <taxon>Bacillati</taxon>
        <taxon>Actinomycetota</taxon>
        <taxon>Actinomycetes</taxon>
        <taxon>Propionibacteriales</taxon>
        <taxon>Nocardioidaceae</taxon>
        <taxon>Friedmanniella</taxon>
    </lineage>
</organism>
<dbReference type="InterPro" id="IPR002491">
    <property type="entry name" value="ABC_transptr_periplasmic_BD"/>
</dbReference>
<dbReference type="EMBL" id="LT629749">
    <property type="protein sequence ID" value="SDR81834.1"/>
    <property type="molecule type" value="Genomic_DNA"/>
</dbReference>
<dbReference type="GO" id="GO:1901678">
    <property type="term" value="P:iron coordination entity transport"/>
    <property type="evidence" value="ECO:0007669"/>
    <property type="project" value="UniProtKB-ARBA"/>
</dbReference>
<protein>
    <submittedName>
        <fullName evidence="7">Iron complex transport system substrate-binding protein</fullName>
    </submittedName>
</protein>
<dbReference type="AlphaFoldDB" id="A0A1H1M4U7"/>
<feature type="domain" description="Fe/B12 periplasmic-binding" evidence="6">
    <location>
        <begin position="66"/>
        <end position="324"/>
    </location>
</feature>
<dbReference type="PROSITE" id="PS51257">
    <property type="entry name" value="PROKAR_LIPOPROTEIN"/>
    <property type="match status" value="1"/>
</dbReference>
<dbReference type="PROSITE" id="PS50983">
    <property type="entry name" value="FE_B12_PBP"/>
    <property type="match status" value="1"/>
</dbReference>
<name>A0A1H1M4U7_9ACTN</name>
<keyword evidence="4 5" id="KW-0732">Signal</keyword>
<dbReference type="PANTHER" id="PTHR30532">
    <property type="entry name" value="IRON III DICITRATE-BINDING PERIPLASMIC PROTEIN"/>
    <property type="match status" value="1"/>
</dbReference>
<feature type="chain" id="PRO_5038660839" evidence="5">
    <location>
        <begin position="32"/>
        <end position="337"/>
    </location>
</feature>
<dbReference type="InterPro" id="IPR051313">
    <property type="entry name" value="Bact_iron-sidero_bind"/>
</dbReference>
<dbReference type="GO" id="GO:0030288">
    <property type="term" value="C:outer membrane-bounded periplasmic space"/>
    <property type="evidence" value="ECO:0007669"/>
    <property type="project" value="TreeGrafter"/>
</dbReference>
<dbReference type="SUPFAM" id="SSF53807">
    <property type="entry name" value="Helical backbone' metal receptor"/>
    <property type="match status" value="1"/>
</dbReference>
<accession>A0A1H1M4U7</accession>
<dbReference type="RefSeq" id="WP_091409832.1">
    <property type="nucleotide sequence ID" value="NZ_LT629749.1"/>
</dbReference>
<evidence type="ECO:0000256" key="4">
    <source>
        <dbReference type="ARBA" id="ARBA00022729"/>
    </source>
</evidence>
<evidence type="ECO:0000259" key="6">
    <source>
        <dbReference type="PROSITE" id="PS50983"/>
    </source>
</evidence>
<reference evidence="7 8" key="1">
    <citation type="submission" date="2016-10" db="EMBL/GenBank/DDBJ databases">
        <authorList>
            <person name="de Groot N.N."/>
        </authorList>
    </citation>
    <scope>NUCLEOTIDE SEQUENCE [LARGE SCALE GENOMIC DNA]</scope>
    <source>
        <strain evidence="7 8">DSM 21741</strain>
    </source>
</reference>
<evidence type="ECO:0000256" key="3">
    <source>
        <dbReference type="ARBA" id="ARBA00022448"/>
    </source>
</evidence>
<evidence type="ECO:0000313" key="8">
    <source>
        <dbReference type="Proteomes" id="UP000199092"/>
    </source>
</evidence>
<comment type="subcellular location">
    <subcellularLocation>
        <location evidence="1">Cell envelope</location>
    </subcellularLocation>
</comment>
<gene>
    <name evidence="7" type="ORF">SAMN04488543_0547</name>
</gene>
<dbReference type="Gene3D" id="3.40.50.1980">
    <property type="entry name" value="Nitrogenase molybdenum iron protein domain"/>
    <property type="match status" value="2"/>
</dbReference>
<proteinExistence type="inferred from homology"/>
<evidence type="ECO:0000256" key="2">
    <source>
        <dbReference type="ARBA" id="ARBA00008814"/>
    </source>
</evidence>
<dbReference type="OrthoDB" id="1846031at2"/>
<dbReference type="Pfam" id="PF01497">
    <property type="entry name" value="Peripla_BP_2"/>
    <property type="match status" value="1"/>
</dbReference>
<dbReference type="PANTHER" id="PTHR30532:SF24">
    <property type="entry name" value="FERRIC ENTEROBACTIN-BINDING PERIPLASMIC PROTEIN FEPB"/>
    <property type="match status" value="1"/>
</dbReference>
<feature type="signal peptide" evidence="5">
    <location>
        <begin position="1"/>
        <end position="31"/>
    </location>
</feature>
<dbReference type="Proteomes" id="UP000199092">
    <property type="component" value="Chromosome I"/>
</dbReference>
<evidence type="ECO:0000256" key="5">
    <source>
        <dbReference type="SAM" id="SignalP"/>
    </source>
</evidence>
<sequence length="337" mass="35287">MYRSMARVALRRPLAALVPLLLLVAMAGCSAADAEPVEPAASGSGAFPVTLEHQFGSTTIPAAPQRVVTVGFNEQDYALAFGVEPVGVREFLGYDAPDRPWAPDGVRGQDIPTLGSQDLEFEKIASLAPDLILGINSYIDQADYDKLAAIAPTVAQSGDVPLGATTWQDQTLTTGKALGRDADARALVERTQTAFTDAVAANPGFAGKSAAFALGSSDSGTFSLGADDYRTGWLAELGFTVPATSTEVSFERLDVLDADVLLVEGFEQKALDNKLFAALPVVEEGRLVQLGAFDQDFAAALGFNSPLSIPFLLDVAVPRLAAATDGDTSTTPEPYTG</sequence>
<comment type="similarity">
    <text evidence="2">Belongs to the bacterial solute-binding protein 8 family.</text>
</comment>
<evidence type="ECO:0000256" key="1">
    <source>
        <dbReference type="ARBA" id="ARBA00004196"/>
    </source>
</evidence>
<keyword evidence="3" id="KW-0813">Transport</keyword>